<organism evidence="3 4">
    <name type="scientific">Ruminococcus difficilis</name>
    <dbReference type="NCBI Taxonomy" id="2763069"/>
    <lineage>
        <taxon>Bacteria</taxon>
        <taxon>Bacillati</taxon>
        <taxon>Bacillota</taxon>
        <taxon>Clostridia</taxon>
        <taxon>Eubacteriales</taxon>
        <taxon>Oscillospiraceae</taxon>
        <taxon>Ruminococcus</taxon>
    </lineage>
</organism>
<feature type="region of interest" description="Disordered" evidence="1">
    <location>
        <begin position="465"/>
        <end position="484"/>
    </location>
</feature>
<protein>
    <submittedName>
        <fullName evidence="3">Uncharacterized protein</fullName>
    </submittedName>
</protein>
<feature type="signal peptide" evidence="2">
    <location>
        <begin position="1"/>
        <end position="24"/>
    </location>
</feature>
<accession>A0A934WRN4</accession>
<dbReference type="RefSeq" id="WP_201427384.1">
    <property type="nucleotide sequence ID" value="NZ_JAEQMG010000061.1"/>
</dbReference>
<evidence type="ECO:0000313" key="4">
    <source>
        <dbReference type="Proteomes" id="UP000633365"/>
    </source>
</evidence>
<evidence type="ECO:0000256" key="2">
    <source>
        <dbReference type="SAM" id="SignalP"/>
    </source>
</evidence>
<dbReference type="AlphaFoldDB" id="A0A934WRN4"/>
<gene>
    <name evidence="3" type="ORF">JKK62_07445</name>
</gene>
<reference evidence="3" key="1">
    <citation type="submission" date="2021-01" db="EMBL/GenBank/DDBJ databases">
        <title>Genome public.</title>
        <authorList>
            <person name="Liu C."/>
            <person name="Sun Q."/>
        </authorList>
    </citation>
    <scope>NUCLEOTIDE SEQUENCE</scope>
    <source>
        <strain evidence="3">M6</strain>
    </source>
</reference>
<comment type="caution">
    <text evidence="3">The sequence shown here is derived from an EMBL/GenBank/DDBJ whole genome shotgun (WGS) entry which is preliminary data.</text>
</comment>
<name>A0A934WRN4_9FIRM</name>
<keyword evidence="4" id="KW-1185">Reference proteome</keyword>
<sequence length="683" mass="71423">MKKIMCVLLAVFLLVSVIPLAANAAEGDSKTITINENGDYVLDENDYNAVDIDGVTGKITLADAGVFSTGRSAIKVKNKSDVTFVLEGFNTIEGDSNAYSCGIEVEYGSKVTFEGQGTLNVTGGLWGAAIGSYGTDRNIPAEERVKVGEITINSGYINAFAGRRGSGIGSGYHVDANLITINGGVIHAYGNECGAGIGTGYGTSGGAIGVAAVGDYSAGRIVINGGEVYAATAWNQGFDYSDLAALNANDPGTFAAGIGGGYGSSAPDIEINGGKVVAIGSCGGAGIGGGRGTSSSSKYNKDTYTVNVKIGGNADVTAISADSRGNEINSGGAAIGSGRGSHTGGTIEITGNAKVTAICATQATAIGASKQKSPVDGATPVADSIVISDNVELFAATAGNYAVDKDAASLSINDNYFGSSDRWFFGESAAAITDVANVKVESTKGDMTYSAPAGTVSVWARIKKQETQPDEPVTPDEPADEGKTGLRIDVPLKMAVVFEDGTVYYGGEMKDVTVGKEYAFQMCAVNWDNGKFDDNGNGIRGTVVYRMEVVHQNEFNELAKTAKEDPDRYTVKGIDIIDNVGKKIIINIDAKDTHLETDVNSFFMAYRFHFEGQDYNKQTGIKQVINTPLESLSVNLPLGSTITCDAYHNYEKVNSADILITNNSGEGIYEDEFLTSVNDYTWK</sequence>
<evidence type="ECO:0000256" key="1">
    <source>
        <dbReference type="SAM" id="MobiDB-lite"/>
    </source>
</evidence>
<evidence type="ECO:0000313" key="3">
    <source>
        <dbReference type="EMBL" id="MBK6088490.1"/>
    </source>
</evidence>
<dbReference type="Pfam" id="PF18889">
    <property type="entry name" value="Beta_helix_3"/>
    <property type="match status" value="4"/>
</dbReference>
<proteinExistence type="predicted"/>
<dbReference type="Proteomes" id="UP000633365">
    <property type="component" value="Unassembled WGS sequence"/>
</dbReference>
<dbReference type="EMBL" id="JAEQMG010000061">
    <property type="protein sequence ID" value="MBK6088490.1"/>
    <property type="molecule type" value="Genomic_DNA"/>
</dbReference>
<feature type="chain" id="PRO_5038085911" evidence="2">
    <location>
        <begin position="25"/>
        <end position="683"/>
    </location>
</feature>
<keyword evidence="2" id="KW-0732">Signal</keyword>